<keyword evidence="9 12" id="KW-0238">DNA-binding</keyword>
<dbReference type="FunFam" id="3.40.1440.60:FF:000001">
    <property type="entry name" value="Primosomal protein N"/>
    <property type="match status" value="1"/>
</dbReference>
<dbReference type="Gene3D" id="3.40.1440.60">
    <property type="entry name" value="PriA, 3(prime) DNA-binding domain"/>
    <property type="match status" value="1"/>
</dbReference>
<dbReference type="GO" id="GO:0006270">
    <property type="term" value="P:DNA replication initiation"/>
    <property type="evidence" value="ECO:0007669"/>
    <property type="project" value="TreeGrafter"/>
</dbReference>
<dbReference type="NCBIfam" id="TIGR00595">
    <property type="entry name" value="priA"/>
    <property type="match status" value="1"/>
</dbReference>
<organism evidence="15 16">
    <name type="scientific">Fundicoccus ignavus</name>
    <dbReference type="NCBI Taxonomy" id="2664442"/>
    <lineage>
        <taxon>Bacteria</taxon>
        <taxon>Bacillati</taxon>
        <taxon>Bacillota</taxon>
        <taxon>Bacilli</taxon>
        <taxon>Lactobacillales</taxon>
        <taxon>Aerococcaceae</taxon>
        <taxon>Fundicoccus</taxon>
    </lineage>
</organism>
<dbReference type="Pfam" id="PF18074">
    <property type="entry name" value="PriA_C"/>
    <property type="match status" value="1"/>
</dbReference>
<feature type="binding site" evidence="12">
    <location>
        <position position="555"/>
    </location>
    <ligand>
        <name>Zn(2+)</name>
        <dbReference type="ChEBI" id="CHEBI:29105"/>
        <label>1</label>
    </ligand>
</feature>
<dbReference type="Gene3D" id="3.40.50.300">
    <property type="entry name" value="P-loop containing nucleotide triphosphate hydrolases"/>
    <property type="match status" value="2"/>
</dbReference>
<evidence type="ECO:0000256" key="7">
    <source>
        <dbReference type="ARBA" id="ARBA00022833"/>
    </source>
</evidence>
<evidence type="ECO:0000256" key="3">
    <source>
        <dbReference type="ARBA" id="ARBA00022723"/>
    </source>
</evidence>
<feature type="binding site" evidence="12">
    <location>
        <position position="527"/>
    </location>
    <ligand>
        <name>Zn(2+)</name>
        <dbReference type="ChEBI" id="CHEBI:29105"/>
        <label>2</label>
    </ligand>
</feature>
<dbReference type="InterPro" id="IPR041236">
    <property type="entry name" value="PriA_C"/>
</dbReference>
<feature type="binding site" evidence="12">
    <location>
        <position position="524"/>
    </location>
    <ligand>
        <name>Zn(2+)</name>
        <dbReference type="ChEBI" id="CHEBI:29105"/>
        <label>2</label>
    </ligand>
</feature>
<dbReference type="SMART" id="SM00487">
    <property type="entry name" value="DEXDc"/>
    <property type="match status" value="1"/>
</dbReference>
<dbReference type="InterPro" id="IPR040498">
    <property type="entry name" value="PriA_CRR"/>
</dbReference>
<reference evidence="15 16" key="1">
    <citation type="submission" date="2019-11" db="EMBL/GenBank/DDBJ databases">
        <title>Characterisation of Fundicoccus ignavus gen. nov. sp. nov., a novel genus of the family Aerococcaceae isolated from bulk tank milk.</title>
        <authorList>
            <person name="Siebert A."/>
            <person name="Huptas C."/>
            <person name="Wenning M."/>
            <person name="Scherer S."/>
            <person name="Doll E.V."/>
        </authorList>
    </citation>
    <scope>NUCLEOTIDE SEQUENCE [LARGE SCALE GENOMIC DNA]</scope>
    <source>
        <strain evidence="15 16">WS4759</strain>
    </source>
</reference>
<feature type="binding site" evidence="12">
    <location>
        <position position="518"/>
    </location>
    <ligand>
        <name>Zn(2+)</name>
        <dbReference type="ChEBI" id="CHEBI:29105"/>
        <label>1</label>
    </ligand>
</feature>
<feature type="binding site" evidence="12">
    <location>
        <position position="558"/>
    </location>
    <ligand>
        <name>Zn(2+)</name>
        <dbReference type="ChEBI" id="CHEBI:29105"/>
        <label>1</label>
    </ligand>
</feature>
<evidence type="ECO:0000256" key="5">
    <source>
        <dbReference type="ARBA" id="ARBA00022801"/>
    </source>
</evidence>
<keyword evidence="3 12" id="KW-0479">Metal-binding</keyword>
<evidence type="ECO:0000256" key="11">
    <source>
        <dbReference type="ARBA" id="ARBA00048988"/>
    </source>
</evidence>
<dbReference type="InterPro" id="IPR027417">
    <property type="entry name" value="P-loop_NTPase"/>
</dbReference>
<keyword evidence="2 12" id="KW-0235">DNA replication</keyword>
<dbReference type="HAMAP" id="MF_00983">
    <property type="entry name" value="PriA"/>
    <property type="match status" value="1"/>
</dbReference>
<gene>
    <name evidence="12 15" type="primary">priA</name>
    <name evidence="15" type="ORF">GIY09_05650</name>
</gene>
<dbReference type="InterPro" id="IPR001650">
    <property type="entry name" value="Helicase_C-like"/>
</dbReference>
<evidence type="ECO:0000256" key="4">
    <source>
        <dbReference type="ARBA" id="ARBA00022741"/>
    </source>
</evidence>
<evidence type="ECO:0000256" key="2">
    <source>
        <dbReference type="ARBA" id="ARBA00022705"/>
    </source>
</evidence>
<keyword evidence="1 12" id="KW-0639">Primosome</keyword>
<feature type="binding site" evidence="12">
    <location>
        <position position="542"/>
    </location>
    <ligand>
        <name>Zn(2+)</name>
        <dbReference type="ChEBI" id="CHEBI:29105"/>
        <label>2</label>
    </ligand>
</feature>
<feature type="domain" description="Helicase C-terminal" evidence="14">
    <location>
        <begin position="550"/>
        <end position="704"/>
    </location>
</feature>
<dbReference type="AlphaFoldDB" id="A0A6I2GIN6"/>
<evidence type="ECO:0000256" key="12">
    <source>
        <dbReference type="HAMAP-Rule" id="MF_00983"/>
    </source>
</evidence>
<dbReference type="InterPro" id="IPR005259">
    <property type="entry name" value="PriA"/>
</dbReference>
<comment type="catalytic activity">
    <reaction evidence="11 12">
        <text>ATP + H2O = ADP + phosphate + H(+)</text>
        <dbReference type="Rhea" id="RHEA:13065"/>
        <dbReference type="ChEBI" id="CHEBI:15377"/>
        <dbReference type="ChEBI" id="CHEBI:15378"/>
        <dbReference type="ChEBI" id="CHEBI:30616"/>
        <dbReference type="ChEBI" id="CHEBI:43474"/>
        <dbReference type="ChEBI" id="CHEBI:456216"/>
        <dbReference type="EC" id="5.6.2.4"/>
    </reaction>
</comment>
<dbReference type="GO" id="GO:0006302">
    <property type="term" value="P:double-strand break repair"/>
    <property type="evidence" value="ECO:0007669"/>
    <property type="project" value="InterPro"/>
</dbReference>
<keyword evidence="7 12" id="KW-0862">Zinc</keyword>
<evidence type="ECO:0000259" key="14">
    <source>
        <dbReference type="PROSITE" id="PS51194"/>
    </source>
</evidence>
<comment type="similarity">
    <text evidence="12">Belongs to the helicase family. PriA subfamily.</text>
</comment>
<evidence type="ECO:0000256" key="9">
    <source>
        <dbReference type="ARBA" id="ARBA00023125"/>
    </source>
</evidence>
<comment type="caution">
    <text evidence="15">The sequence shown here is derived from an EMBL/GenBank/DDBJ whole genome shotgun (WGS) entry which is preliminary data.</text>
</comment>
<keyword evidence="6 12" id="KW-0347">Helicase</keyword>
<protein>
    <recommendedName>
        <fullName evidence="12">Replication restart protein PriA</fullName>
    </recommendedName>
    <alternativeName>
        <fullName evidence="12">ATP-dependent DNA helicase PriA</fullName>
        <ecNumber evidence="12">5.6.2.4</ecNumber>
    </alternativeName>
    <alternativeName>
        <fullName evidence="12">DNA 3'-5' helicase PriA</fullName>
    </alternativeName>
</protein>
<name>A0A6I2GIN6_9LACT</name>
<dbReference type="InterPro" id="IPR014001">
    <property type="entry name" value="Helicase_ATP-bd"/>
</dbReference>
<keyword evidence="5 12" id="KW-0378">Hydrolase</keyword>
<accession>A0A6I2GIN6</accession>
<evidence type="ECO:0000256" key="8">
    <source>
        <dbReference type="ARBA" id="ARBA00022840"/>
    </source>
</evidence>
<dbReference type="EMBL" id="WJQS01000004">
    <property type="protein sequence ID" value="MRI85361.1"/>
    <property type="molecule type" value="Genomic_DNA"/>
</dbReference>
<dbReference type="GO" id="GO:1990077">
    <property type="term" value="C:primosome complex"/>
    <property type="evidence" value="ECO:0007669"/>
    <property type="project" value="UniProtKB-UniRule"/>
</dbReference>
<evidence type="ECO:0000313" key="15">
    <source>
        <dbReference type="EMBL" id="MRI85361.1"/>
    </source>
</evidence>
<evidence type="ECO:0000256" key="10">
    <source>
        <dbReference type="ARBA" id="ARBA00023235"/>
    </source>
</evidence>
<proteinExistence type="inferred from homology"/>
<dbReference type="Pfam" id="PF18319">
    <property type="entry name" value="Zn_ribbon_PriA"/>
    <property type="match status" value="1"/>
</dbReference>
<dbReference type="Pfam" id="PF00270">
    <property type="entry name" value="DEAD"/>
    <property type="match status" value="1"/>
</dbReference>
<dbReference type="EC" id="5.6.2.4" evidence="12"/>
<dbReference type="Pfam" id="PF00271">
    <property type="entry name" value="Helicase_C"/>
    <property type="match status" value="1"/>
</dbReference>
<dbReference type="SUPFAM" id="SSF52540">
    <property type="entry name" value="P-loop containing nucleoside triphosphate hydrolases"/>
    <property type="match status" value="1"/>
</dbReference>
<comment type="function">
    <text evidence="12">Initiates the restart of stalled replication forks, which reloads the replicative helicase on sites other than the origin of replication. Recognizes and binds to abandoned replication forks and remodels them to uncover a helicase loading site. Promotes assembly of the primosome at these replication forks.</text>
</comment>
<evidence type="ECO:0000259" key="13">
    <source>
        <dbReference type="PROSITE" id="PS51192"/>
    </source>
</evidence>
<dbReference type="GO" id="GO:0005524">
    <property type="term" value="F:ATP binding"/>
    <property type="evidence" value="ECO:0007669"/>
    <property type="project" value="UniProtKB-UniRule"/>
</dbReference>
<dbReference type="Proteomes" id="UP000430975">
    <property type="component" value="Unassembled WGS sequence"/>
</dbReference>
<dbReference type="Pfam" id="PF17764">
    <property type="entry name" value="PriA_3primeBD"/>
    <property type="match status" value="1"/>
</dbReference>
<dbReference type="GO" id="GO:0008270">
    <property type="term" value="F:zinc ion binding"/>
    <property type="evidence" value="ECO:0007669"/>
    <property type="project" value="UniProtKB-UniRule"/>
</dbReference>
<feature type="binding site" evidence="12">
    <location>
        <position position="545"/>
    </location>
    <ligand>
        <name>Zn(2+)</name>
        <dbReference type="ChEBI" id="CHEBI:29105"/>
        <label>2</label>
    </ligand>
</feature>
<keyword evidence="8 12" id="KW-0067">ATP-binding</keyword>
<feature type="binding site" evidence="12">
    <location>
        <position position="515"/>
    </location>
    <ligand>
        <name>Zn(2+)</name>
        <dbReference type="ChEBI" id="CHEBI:29105"/>
        <label>1</label>
    </ligand>
</feature>
<dbReference type="RefSeq" id="WP_153863441.1">
    <property type="nucleotide sequence ID" value="NZ_WJQS01000004.1"/>
</dbReference>
<evidence type="ECO:0000313" key="16">
    <source>
        <dbReference type="Proteomes" id="UP000430975"/>
    </source>
</evidence>
<comment type="catalytic activity">
    <reaction evidence="12">
        <text>Couples ATP hydrolysis with the unwinding of duplex DNA by translocating in the 3'-5' direction.</text>
        <dbReference type="EC" id="5.6.2.4"/>
    </reaction>
</comment>
<dbReference type="PROSITE" id="PS51194">
    <property type="entry name" value="HELICASE_CTER"/>
    <property type="match status" value="1"/>
</dbReference>
<dbReference type="InterPro" id="IPR042115">
    <property type="entry name" value="PriA_3primeBD_sf"/>
</dbReference>
<dbReference type="NCBIfam" id="NF004066">
    <property type="entry name" value="PRK05580.1-3"/>
    <property type="match status" value="1"/>
</dbReference>
<keyword evidence="10 12" id="KW-0413">Isomerase</keyword>
<dbReference type="FunFam" id="3.40.50.300:FF:000489">
    <property type="entry name" value="Primosome assembly protein PriA"/>
    <property type="match status" value="1"/>
</dbReference>
<keyword evidence="16" id="KW-1185">Reference proteome</keyword>
<dbReference type="PANTHER" id="PTHR30580">
    <property type="entry name" value="PRIMOSOMAL PROTEIN N"/>
    <property type="match status" value="1"/>
</dbReference>
<dbReference type="InterPro" id="IPR011545">
    <property type="entry name" value="DEAD/DEAH_box_helicase_dom"/>
</dbReference>
<dbReference type="SMART" id="SM00490">
    <property type="entry name" value="HELICc"/>
    <property type="match status" value="1"/>
</dbReference>
<feature type="domain" description="Helicase ATP-binding" evidence="13">
    <location>
        <begin position="287"/>
        <end position="453"/>
    </location>
</feature>
<comment type="cofactor">
    <cofactor evidence="12">
        <name>Zn(2+)</name>
        <dbReference type="ChEBI" id="CHEBI:29105"/>
    </cofactor>
    <text evidence="12">Binds 2 zinc ions per subunit.</text>
</comment>
<dbReference type="GO" id="GO:0006310">
    <property type="term" value="P:DNA recombination"/>
    <property type="evidence" value="ECO:0007669"/>
    <property type="project" value="InterPro"/>
</dbReference>
<keyword evidence="4 12" id="KW-0547">Nucleotide-binding</keyword>
<sequence>MIVQVIVDIPAAQVNRTFDYQVPAKWQSIIQLGIRVQVPFGRRQLLGFVVGMDDTTLFSGELKEITGVLDYVSFLNPELIELSEYLAGNLHAFRISVLQAMLPNMLKVKYENIFIINDLQKFQTMTLEFAEQLMYGPEIEFQKLTLEAILPGQLIKEMIQAEVIELEYRVLNQTTHKKIPYLKPLLNFEDMQAIVEKQGKRSPKQVQLLTYYLANYPLMWEEAPLNEVAKRSGVSTATIKSVIDKGWFERQERQVYRDPLANQERHSTTARALLPEQAIAFNAVKDAITAERNETFLLEGVTGSGKTEVYLQLMAHARQRGEAAILLVPEISLTPQMVARVTERFSTGVAVLHSGLSTSEKYDEWRRIIKGEATIVVGARSSVFAPLDKLGLIIIDEEHETTYKQADNPRYHARDVALWRCQYHQCPLVLGSATPSLETRSRAEVGRYTLLKMEARVNQAPLPPVEIIDMTQMAVRETSNEFSPLLKEKIRDRLEKKEQIVLLLNRRGYASYLLCRECGYVLECPRCDISLTYHKHDHKMKCHYCDFQQNIPRNCPQCQSTHLRTFGLGTQKVAETLEELYPDARVIRMDNDTTRRKGQHEKLLKQFAEEKADILLGTQMIAKGLDFEKVTLVGVINADTSLNLPDFRAGEKTFQLLTQVAGRTGRGRFAGEVLIQTYNPEHYVMQFAKQHDYEKFFYYEMKRRHIGNYPPYFYTTLISVSSKNLANAQEKIYEIKANIYNQQSSNSDLLILGPSKGPVARINEYYHFQLMLKYKNKKLVQSQLNEILTASQQDLQQGLRVSIDHEPLYFI</sequence>
<dbReference type="CDD" id="cd17929">
    <property type="entry name" value="DEXHc_priA"/>
    <property type="match status" value="1"/>
</dbReference>
<dbReference type="PANTHER" id="PTHR30580:SF0">
    <property type="entry name" value="PRIMOSOMAL PROTEIN N"/>
    <property type="match status" value="1"/>
</dbReference>
<comment type="subunit">
    <text evidence="12">Component of the replication restart primosome.</text>
</comment>
<dbReference type="GO" id="GO:0043138">
    <property type="term" value="F:3'-5' DNA helicase activity"/>
    <property type="evidence" value="ECO:0007669"/>
    <property type="project" value="UniProtKB-EC"/>
</dbReference>
<dbReference type="GO" id="GO:0003677">
    <property type="term" value="F:DNA binding"/>
    <property type="evidence" value="ECO:0007669"/>
    <property type="project" value="UniProtKB-UniRule"/>
</dbReference>
<dbReference type="InterPro" id="IPR041222">
    <property type="entry name" value="PriA_3primeBD"/>
</dbReference>
<dbReference type="GO" id="GO:0016787">
    <property type="term" value="F:hydrolase activity"/>
    <property type="evidence" value="ECO:0007669"/>
    <property type="project" value="UniProtKB-KW"/>
</dbReference>
<dbReference type="GO" id="GO:0006269">
    <property type="term" value="P:DNA replication, synthesis of primer"/>
    <property type="evidence" value="ECO:0007669"/>
    <property type="project" value="UniProtKB-KW"/>
</dbReference>
<dbReference type="CDD" id="cd18804">
    <property type="entry name" value="SF2_C_priA"/>
    <property type="match status" value="1"/>
</dbReference>
<evidence type="ECO:0000256" key="6">
    <source>
        <dbReference type="ARBA" id="ARBA00022806"/>
    </source>
</evidence>
<evidence type="ECO:0000256" key="1">
    <source>
        <dbReference type="ARBA" id="ARBA00022515"/>
    </source>
</evidence>
<dbReference type="PROSITE" id="PS51192">
    <property type="entry name" value="HELICASE_ATP_BIND_1"/>
    <property type="match status" value="1"/>
</dbReference>